<dbReference type="AlphaFoldDB" id="A0A8C7VCW5"/>
<proteinExistence type="predicted"/>
<dbReference type="InterPro" id="IPR036497">
    <property type="entry name" value="GLTP_sf"/>
</dbReference>
<evidence type="ECO:0000313" key="1">
    <source>
        <dbReference type="Ensembl" id="ENSOMYP00000013739.1"/>
    </source>
</evidence>
<name>A0A8C7VCW5_ONCMY</name>
<keyword evidence="2" id="KW-1185">Reference proteome</keyword>
<dbReference type="SUPFAM" id="SSF110004">
    <property type="entry name" value="Glycolipid transfer protein, GLTP"/>
    <property type="match status" value="1"/>
</dbReference>
<reference evidence="1" key="1">
    <citation type="submission" date="2020-07" db="EMBL/GenBank/DDBJ databases">
        <title>A long reads based de novo assembly of the rainbow trout Arlee double haploid line genome.</title>
        <authorList>
            <person name="Gao G."/>
            <person name="Palti Y."/>
        </authorList>
    </citation>
    <scope>NUCLEOTIDE SEQUENCE [LARGE SCALE GENOMIC DNA]</scope>
</reference>
<evidence type="ECO:0000313" key="2">
    <source>
        <dbReference type="Proteomes" id="UP000694395"/>
    </source>
</evidence>
<dbReference type="Ensembl" id="ENSOMYT00000015211.2">
    <property type="protein sequence ID" value="ENSOMYP00000013739.1"/>
    <property type="gene ID" value="ENSOMYG00000006822.2"/>
</dbReference>
<accession>A0A8C7VCW5</accession>
<reference evidence="1" key="2">
    <citation type="submission" date="2025-08" db="UniProtKB">
        <authorList>
            <consortium name="Ensembl"/>
        </authorList>
    </citation>
    <scope>IDENTIFICATION</scope>
</reference>
<dbReference type="Proteomes" id="UP000694395">
    <property type="component" value="Chromosome 6"/>
</dbReference>
<protein>
    <submittedName>
        <fullName evidence="1">Uncharacterized protein</fullName>
    </submittedName>
</protein>
<reference evidence="1" key="3">
    <citation type="submission" date="2025-09" db="UniProtKB">
        <authorList>
            <consortium name="Ensembl"/>
        </authorList>
    </citation>
    <scope>IDENTIFICATION</scope>
</reference>
<sequence>ISLGNVDKADMYIVQDVTFPVWANMVFLNLSTDCLGSIVFARVKSDIAGSITVKNQGENELYGAGWPKMGATLALMWLKRSDKLVAIIQVMSPSLRSNSQLSVFAAPYKADFLRALSKRSRKRTAGTKYDFLVNFTATDAIYEMYTKMNAEI</sequence>
<organism evidence="1 2">
    <name type="scientific">Oncorhynchus mykiss</name>
    <name type="common">Rainbow trout</name>
    <name type="synonym">Salmo gairdneri</name>
    <dbReference type="NCBI Taxonomy" id="8022"/>
    <lineage>
        <taxon>Eukaryota</taxon>
        <taxon>Metazoa</taxon>
        <taxon>Chordata</taxon>
        <taxon>Craniata</taxon>
        <taxon>Vertebrata</taxon>
        <taxon>Euteleostomi</taxon>
        <taxon>Actinopterygii</taxon>
        <taxon>Neopterygii</taxon>
        <taxon>Teleostei</taxon>
        <taxon>Protacanthopterygii</taxon>
        <taxon>Salmoniformes</taxon>
        <taxon>Salmonidae</taxon>
        <taxon>Salmoninae</taxon>
        <taxon>Oncorhynchus</taxon>
    </lineage>
</organism>